<protein>
    <submittedName>
        <fullName evidence="2">Uncharacterized protein</fullName>
    </submittedName>
</protein>
<dbReference type="EMBL" id="CP007243">
    <property type="protein sequence ID" value="AIA31517.1"/>
    <property type="molecule type" value="Genomic_DNA"/>
</dbReference>
<dbReference type="AlphaFoldDB" id="A0A059Y203"/>
<dbReference type="Proteomes" id="UP000027059">
    <property type="component" value="Chromosome"/>
</dbReference>
<feature type="region of interest" description="Disordered" evidence="1">
    <location>
        <begin position="14"/>
        <end position="41"/>
    </location>
</feature>
<evidence type="ECO:0000313" key="3">
    <source>
        <dbReference type="Proteomes" id="UP000027059"/>
    </source>
</evidence>
<accession>A0A059Y203</accession>
<sequence>MAGRGLFWQQESFFPDVRQPPPSQGGSAPSFPPVATVSDSGKKAQMHMQELSHKYPSPDFVNAWSCRSERDAIRDLMMQLTVSIDVSSESLSIRKNRDVTRQSKTRMSLDSMESLKGLILKKDGECTFVAINPKNARDYYAESAKNREAEVSSLLHALDRSQTSLSRFRAARKLQKILRKLREDHDALALLGARPKRLTISEIRMRRIREALSFQVKAEEGVGFDSPMAVQTLHEDPPEEELMSDFLAQKGYSVVGPLESPAFLIRFVIKKAVLPAHVTDTSMHVDFFLEARIVDHRSGKVLRTKKVENVLGVPNFGPVNAPYADSSVTDTLLEDLLASLSDSSSDSVTDSARF</sequence>
<organism evidence="2 3">
    <name type="scientific">Leptospirillum ferriphilum YSK</name>
    <dbReference type="NCBI Taxonomy" id="1441628"/>
    <lineage>
        <taxon>Bacteria</taxon>
        <taxon>Pseudomonadati</taxon>
        <taxon>Nitrospirota</taxon>
        <taxon>Nitrospiria</taxon>
        <taxon>Nitrospirales</taxon>
        <taxon>Nitrospiraceae</taxon>
        <taxon>Leptospirillum</taxon>
    </lineage>
</organism>
<evidence type="ECO:0000313" key="2">
    <source>
        <dbReference type="EMBL" id="AIA31517.1"/>
    </source>
</evidence>
<evidence type="ECO:0000256" key="1">
    <source>
        <dbReference type="SAM" id="MobiDB-lite"/>
    </source>
</evidence>
<gene>
    <name evidence="2" type="ORF">Y981_02895</name>
</gene>
<dbReference type="KEGG" id="lfp:Y981_02895"/>
<reference evidence="2 3" key="2">
    <citation type="journal article" date="2015" name="Biomed. Res. Int.">
        <title>Effects of Arsenite Resistance on the Growth and Functional Gene Expression of Leptospirillum ferriphilum and Acidithiobacillus thiooxidans in Pure Culture and Coculture.</title>
        <authorList>
            <person name="Jiang H."/>
            <person name="Liang Y."/>
            <person name="Yin H."/>
            <person name="Xiao Y."/>
            <person name="Guo X."/>
            <person name="Xu Y."/>
            <person name="Hu Q."/>
            <person name="Liu H."/>
            <person name="Liu X."/>
        </authorList>
    </citation>
    <scope>NUCLEOTIDE SEQUENCE [LARGE SCALE GENOMIC DNA]</scope>
    <source>
        <strain evidence="2 3">YSK</strain>
    </source>
</reference>
<name>A0A059Y203_9BACT</name>
<reference evidence="3" key="1">
    <citation type="submission" date="2014-02" db="EMBL/GenBank/DDBJ databases">
        <title>Complete genome sequence and comparative genomic analysis of the nitrogen-fixing bacterium Leptospirillum ferriphilum YSK.</title>
        <authorList>
            <person name="Guo X."/>
            <person name="Yin H."/>
            <person name="Liang Y."/>
            <person name="Hu Q."/>
            <person name="Ma L."/>
            <person name="Xiao Y."/>
            <person name="Zhang X."/>
            <person name="Qiu G."/>
            <person name="Liu X."/>
        </authorList>
    </citation>
    <scope>NUCLEOTIDE SEQUENCE [LARGE SCALE GENOMIC DNA]</scope>
    <source>
        <strain evidence="3">YSK</strain>
    </source>
</reference>
<keyword evidence="3" id="KW-1185">Reference proteome</keyword>
<proteinExistence type="predicted"/>
<dbReference type="HOGENOM" id="CLU_899535_0_0_0"/>